<organism evidence="3 4">
    <name type="scientific">Gluconobacter albidus</name>
    <dbReference type="NCBI Taxonomy" id="318683"/>
    <lineage>
        <taxon>Bacteria</taxon>
        <taxon>Pseudomonadati</taxon>
        <taxon>Pseudomonadota</taxon>
        <taxon>Alphaproteobacteria</taxon>
        <taxon>Acetobacterales</taxon>
        <taxon>Acetobacteraceae</taxon>
        <taxon>Gluconobacter</taxon>
    </lineage>
</organism>
<evidence type="ECO:0000313" key="3">
    <source>
        <dbReference type="EMBL" id="KXV47618.1"/>
    </source>
</evidence>
<evidence type="ECO:0000259" key="2">
    <source>
        <dbReference type="Pfam" id="PF03886"/>
    </source>
</evidence>
<name>A0A149THX8_9PROT</name>
<dbReference type="SUPFAM" id="SSF159594">
    <property type="entry name" value="XCC0632-like"/>
    <property type="match status" value="1"/>
</dbReference>
<dbReference type="InterPro" id="IPR005586">
    <property type="entry name" value="ABC_trans_aux"/>
</dbReference>
<dbReference type="EMBL" id="LHZR01000108">
    <property type="protein sequence ID" value="KXV47618.1"/>
    <property type="molecule type" value="Genomic_DNA"/>
</dbReference>
<keyword evidence="1" id="KW-0732">Signal</keyword>
<accession>A0A149THX8</accession>
<gene>
    <name evidence="3" type="ORF">AD945_09450</name>
</gene>
<sequence length="205" mass="21308">MTQSSMPRLRLLSLMGALGMAAFLTACSSDPTLYTLAPVPGVAQAGGPVVVEVRTPVVSARLDRDTIVRANSDYQTRLATGTSWSEALPDMVGHTLTGDLAQRLPGTTVFAENDAVSTTPSAYVELTLRNFEADSAGHALVTGTLSVHPAGKMIGPVLTSPLVWQSQEVVASSTTKLTAALSQGVGAIADQAAEKLRLLPPPLTN</sequence>
<reference evidence="3 4" key="1">
    <citation type="submission" date="2015-06" db="EMBL/GenBank/DDBJ databases">
        <title>Improved classification and identification of acetic acid bacteria using matrix-assisted laser desorption/ionization time-of-flight mass spectrometry; Gluconobacter nephelii and Gluconobacter uchimurae are later heterotypic synonyms of Gluconobacter japonicus and Gluconobacter oxydans, respectively.</title>
        <authorList>
            <person name="Li L."/>
            <person name="Cleenwerck I."/>
            <person name="De Vuyst L."/>
            <person name="Vandamme P."/>
        </authorList>
    </citation>
    <scope>NUCLEOTIDE SEQUENCE [LARGE SCALE GENOMIC DNA]</scope>
    <source>
        <strain evidence="3 4">LMG 1768</strain>
    </source>
</reference>
<dbReference type="STRING" id="318683.A0U94_14065"/>
<feature type="chain" id="PRO_5007555668" description="ABC-type transport auxiliary lipoprotein component domain-containing protein" evidence="1">
    <location>
        <begin position="29"/>
        <end position="205"/>
    </location>
</feature>
<dbReference type="PATRIC" id="fig|318683.6.peg.1579"/>
<comment type="caution">
    <text evidence="3">The sequence shown here is derived from an EMBL/GenBank/DDBJ whole genome shotgun (WGS) entry which is preliminary data.</text>
</comment>
<dbReference type="Pfam" id="PF03886">
    <property type="entry name" value="ABC_trans_aux"/>
    <property type="match status" value="1"/>
</dbReference>
<feature type="signal peptide" evidence="1">
    <location>
        <begin position="1"/>
        <end position="28"/>
    </location>
</feature>
<feature type="domain" description="ABC-type transport auxiliary lipoprotein component" evidence="2">
    <location>
        <begin position="34"/>
        <end position="193"/>
    </location>
</feature>
<dbReference type="AlphaFoldDB" id="A0A149THX8"/>
<evidence type="ECO:0000313" key="4">
    <source>
        <dbReference type="Proteomes" id="UP000075636"/>
    </source>
</evidence>
<evidence type="ECO:0000256" key="1">
    <source>
        <dbReference type="SAM" id="SignalP"/>
    </source>
</evidence>
<proteinExistence type="predicted"/>
<dbReference type="Proteomes" id="UP000075636">
    <property type="component" value="Unassembled WGS sequence"/>
</dbReference>
<dbReference type="Gene3D" id="3.40.50.10610">
    <property type="entry name" value="ABC-type transport auxiliary lipoprotein component"/>
    <property type="match status" value="1"/>
</dbReference>
<dbReference type="OrthoDB" id="7064073at2"/>
<protein>
    <recommendedName>
        <fullName evidence="2">ABC-type transport auxiliary lipoprotein component domain-containing protein</fullName>
    </recommendedName>
</protein>
<dbReference type="RefSeq" id="WP_062108344.1">
    <property type="nucleotide sequence ID" value="NZ_LHZR01000108.1"/>
</dbReference>